<dbReference type="InterPro" id="IPR016181">
    <property type="entry name" value="Acyl_CoA_acyltransferase"/>
</dbReference>
<accession>A0A1H7LW02</accession>
<evidence type="ECO:0000313" key="3">
    <source>
        <dbReference type="Proteomes" id="UP000199081"/>
    </source>
</evidence>
<dbReference type="EMBL" id="FNZU01000010">
    <property type="protein sequence ID" value="SEL03124.1"/>
    <property type="molecule type" value="Genomic_DNA"/>
</dbReference>
<dbReference type="RefSeq" id="WP_091481649.1">
    <property type="nucleotide sequence ID" value="NZ_BJYC01000012.1"/>
</dbReference>
<dbReference type="Pfam" id="PF00583">
    <property type="entry name" value="Acetyltransf_1"/>
    <property type="match status" value="1"/>
</dbReference>
<organism evidence="2 3">
    <name type="scientific">Alkalibacterium pelagium</name>
    <dbReference type="NCBI Taxonomy" id="426702"/>
    <lineage>
        <taxon>Bacteria</taxon>
        <taxon>Bacillati</taxon>
        <taxon>Bacillota</taxon>
        <taxon>Bacilli</taxon>
        <taxon>Lactobacillales</taxon>
        <taxon>Carnobacteriaceae</taxon>
        <taxon>Alkalibacterium</taxon>
    </lineage>
</organism>
<gene>
    <name evidence="2" type="ORF">SAMN04488099_11035</name>
</gene>
<evidence type="ECO:0000259" key="1">
    <source>
        <dbReference type="PROSITE" id="PS51186"/>
    </source>
</evidence>
<dbReference type="OrthoDB" id="9805924at2"/>
<keyword evidence="3" id="KW-1185">Reference proteome</keyword>
<dbReference type="InterPro" id="IPR000182">
    <property type="entry name" value="GNAT_dom"/>
</dbReference>
<sequence>MQIGKMNKHEAEAVSQMVANAFYDKFQDKTQLTKKQLQKLLKLVWIQEADSFSMTIFTVQAEGEVVGAFGCSTSGQFKPGLRLLAKTAATIKAIGPRAFVSFVKAGLSTSRNPAPTEWYIDFIAVKESHRNQSIGHDIMDYLTGAALSDPEIDNLTLYVLKGNDRAKHLYEKYGFIEQYSKPESDYYFMKKVIRY</sequence>
<dbReference type="Proteomes" id="UP000199081">
    <property type="component" value="Unassembled WGS sequence"/>
</dbReference>
<protein>
    <submittedName>
        <fullName evidence="2">Acetyltransferase (GNAT) family protein</fullName>
    </submittedName>
</protein>
<dbReference type="AlphaFoldDB" id="A0A1H7LW02"/>
<keyword evidence="2" id="KW-0808">Transferase</keyword>
<feature type="domain" description="N-acetyltransferase" evidence="1">
    <location>
        <begin position="1"/>
        <end position="194"/>
    </location>
</feature>
<name>A0A1H7LW02_9LACT</name>
<dbReference type="Gene3D" id="3.40.630.30">
    <property type="match status" value="1"/>
</dbReference>
<proteinExistence type="predicted"/>
<reference evidence="3" key="1">
    <citation type="submission" date="2016-10" db="EMBL/GenBank/DDBJ databases">
        <authorList>
            <person name="Varghese N."/>
            <person name="Submissions S."/>
        </authorList>
    </citation>
    <scope>NUCLEOTIDE SEQUENCE [LARGE SCALE GENOMIC DNA]</scope>
    <source>
        <strain evidence="3">DSM 19183</strain>
    </source>
</reference>
<dbReference type="CDD" id="cd04301">
    <property type="entry name" value="NAT_SF"/>
    <property type="match status" value="1"/>
</dbReference>
<dbReference type="STRING" id="426702.SAMN04488099_11035"/>
<evidence type="ECO:0000313" key="2">
    <source>
        <dbReference type="EMBL" id="SEL03124.1"/>
    </source>
</evidence>
<dbReference type="PROSITE" id="PS51186">
    <property type="entry name" value="GNAT"/>
    <property type="match status" value="1"/>
</dbReference>
<dbReference type="GO" id="GO:0016747">
    <property type="term" value="F:acyltransferase activity, transferring groups other than amino-acyl groups"/>
    <property type="evidence" value="ECO:0007669"/>
    <property type="project" value="InterPro"/>
</dbReference>
<dbReference type="SUPFAM" id="SSF55729">
    <property type="entry name" value="Acyl-CoA N-acyltransferases (Nat)"/>
    <property type="match status" value="1"/>
</dbReference>